<dbReference type="AlphaFoldDB" id="A0A9P7F2L9"/>
<reference evidence="2" key="1">
    <citation type="journal article" date="2020" name="New Phytol.">
        <title>Comparative genomics reveals dynamic genome evolution in host specialist ectomycorrhizal fungi.</title>
        <authorList>
            <person name="Lofgren L.A."/>
            <person name="Nguyen N.H."/>
            <person name="Vilgalys R."/>
            <person name="Ruytinx J."/>
            <person name="Liao H.L."/>
            <person name="Branco S."/>
            <person name="Kuo A."/>
            <person name="LaButti K."/>
            <person name="Lipzen A."/>
            <person name="Andreopoulos W."/>
            <person name="Pangilinan J."/>
            <person name="Riley R."/>
            <person name="Hundley H."/>
            <person name="Na H."/>
            <person name="Barry K."/>
            <person name="Grigoriev I.V."/>
            <person name="Stajich J.E."/>
            <person name="Kennedy P.G."/>
        </authorList>
    </citation>
    <scope>NUCLEOTIDE SEQUENCE</scope>
    <source>
        <strain evidence="2">FC423</strain>
    </source>
</reference>
<dbReference type="Gene3D" id="3.40.390.10">
    <property type="entry name" value="Collagenase (Catalytic Domain)"/>
    <property type="match status" value="1"/>
</dbReference>
<proteinExistence type="predicted"/>
<dbReference type="OrthoDB" id="2961863at2759"/>
<keyword evidence="3" id="KW-1185">Reference proteome</keyword>
<evidence type="ECO:0000313" key="3">
    <source>
        <dbReference type="Proteomes" id="UP000823399"/>
    </source>
</evidence>
<gene>
    <name evidence="2" type="ORF">F5147DRAFT_708052</name>
</gene>
<dbReference type="GO" id="GO:0008237">
    <property type="term" value="F:metallopeptidase activity"/>
    <property type="evidence" value="ECO:0007669"/>
    <property type="project" value="InterPro"/>
</dbReference>
<comment type="caution">
    <text evidence="2">The sequence shown here is derived from an EMBL/GenBank/DDBJ whole genome shotgun (WGS) entry which is preliminary data.</text>
</comment>
<evidence type="ECO:0000256" key="1">
    <source>
        <dbReference type="SAM" id="SignalP"/>
    </source>
</evidence>
<evidence type="ECO:0000313" key="2">
    <source>
        <dbReference type="EMBL" id="KAG2102294.1"/>
    </source>
</evidence>
<dbReference type="EMBL" id="JABBWM010000048">
    <property type="protein sequence ID" value="KAG2102294.1"/>
    <property type="molecule type" value="Genomic_DNA"/>
</dbReference>
<organism evidence="2 3">
    <name type="scientific">Suillus discolor</name>
    <dbReference type="NCBI Taxonomy" id="1912936"/>
    <lineage>
        <taxon>Eukaryota</taxon>
        <taxon>Fungi</taxon>
        <taxon>Dikarya</taxon>
        <taxon>Basidiomycota</taxon>
        <taxon>Agaricomycotina</taxon>
        <taxon>Agaricomycetes</taxon>
        <taxon>Agaricomycetidae</taxon>
        <taxon>Boletales</taxon>
        <taxon>Suillineae</taxon>
        <taxon>Suillaceae</taxon>
        <taxon>Suillus</taxon>
    </lineage>
</organism>
<dbReference type="Proteomes" id="UP000823399">
    <property type="component" value="Unassembled WGS sequence"/>
</dbReference>
<feature type="chain" id="PRO_5040331525" evidence="1">
    <location>
        <begin position="21"/>
        <end position="606"/>
    </location>
</feature>
<name>A0A9P7F2L9_9AGAM</name>
<feature type="signal peptide" evidence="1">
    <location>
        <begin position="1"/>
        <end position="20"/>
    </location>
</feature>
<protein>
    <submittedName>
        <fullName evidence="2">IgA peptidase M64-domain-containing protein</fullName>
    </submittedName>
</protein>
<dbReference type="GeneID" id="64700369"/>
<dbReference type="Pfam" id="PF09471">
    <property type="entry name" value="Peptidase_M64"/>
    <property type="match status" value="1"/>
</dbReference>
<keyword evidence="1" id="KW-0732">Signal</keyword>
<dbReference type="InterPro" id="IPR019026">
    <property type="entry name" value="Peptidase_M64_IgA"/>
</dbReference>
<sequence length="606" mass="67506">MKTLLATSIVAFTLAASTGAYWNSRPYQLTLRRETNTISSCDIVSFGETQLHKSLLPSTSRQIIRQHNAVPSAGSLGDKEIIRFLSYNTNELWLRAQLECSNDLSFVGPSGLSGLETQVPFRDQGVLHGVMLDVPVPPLEVVSLLQSGPSDNRIGLAFFSDGYTMRERDKFLDDAMRLVTDLSSNQTFSTVRPLLNFWAVFSPSQESGVGVNGKAKRTPFGLYRDGTELRGLYANNSDVALMACASLGNKCNYAILLGNDPLYGGLGGEYTTTTASLANGALVLRHEIGHSIIDVGEEYDGGFAYFGVNAVHNLSDVTWTHWLEHKEDDANLFRAERSTMPMQAYPWTLLNTTQPWTISFLSSGNYARHLIKFSLSSLPDQDDLVILFDKVDLRWTPRKDIGVDRWHYDVYEDTSLSTGVHEISFVLKNNALEGSAQLCSVEVLEYGTEAEFNATLGHYGVFPTFSMDNDTSYRPTNDDCLMRSVTKPNFCKVCLEGLWLSLLKRIDLIDNFKIMCGDDRHRTFEVDLVPLAEFREHPVSSEESYTIAWSKDGKVLPQFANMTHVDVGDEVGTYHVDVQFSTEEVRVDKDGLLGASRSFTVTEPCL</sequence>
<dbReference type="RefSeq" id="XP_041290160.1">
    <property type="nucleotide sequence ID" value="XM_041438110.1"/>
</dbReference>
<accession>A0A9P7F2L9</accession>
<dbReference type="InterPro" id="IPR024079">
    <property type="entry name" value="MetalloPept_cat_dom_sf"/>
</dbReference>